<accession>A0A381VVA6</accession>
<dbReference type="PANTHER" id="PTHR30383:SF5">
    <property type="entry name" value="SGNH HYDROLASE-TYPE ESTERASE DOMAIN-CONTAINING PROTEIN"/>
    <property type="match status" value="1"/>
</dbReference>
<dbReference type="SUPFAM" id="SSF52266">
    <property type="entry name" value="SGNH hydrolase"/>
    <property type="match status" value="1"/>
</dbReference>
<organism evidence="3">
    <name type="scientific">marine metagenome</name>
    <dbReference type="NCBI Taxonomy" id="408172"/>
    <lineage>
        <taxon>unclassified sequences</taxon>
        <taxon>metagenomes</taxon>
        <taxon>ecological metagenomes</taxon>
    </lineage>
</organism>
<dbReference type="EMBL" id="UINC01009897">
    <property type="protein sequence ID" value="SVA44246.1"/>
    <property type="molecule type" value="Genomic_DNA"/>
</dbReference>
<dbReference type="Pfam" id="PF13472">
    <property type="entry name" value="Lipase_GDSL_2"/>
    <property type="match status" value="1"/>
</dbReference>
<gene>
    <name evidence="3" type="ORF">METZ01_LOCUS97100</name>
</gene>
<name>A0A381VVA6_9ZZZZ</name>
<keyword evidence="1" id="KW-0812">Transmembrane</keyword>
<dbReference type="InterPro" id="IPR013830">
    <property type="entry name" value="SGNH_hydro"/>
</dbReference>
<feature type="domain" description="SGNH hydrolase-type esterase" evidence="2">
    <location>
        <begin position="43"/>
        <end position="204"/>
    </location>
</feature>
<dbReference type="PANTHER" id="PTHR30383">
    <property type="entry name" value="THIOESTERASE 1/PROTEASE 1/LYSOPHOSPHOLIPASE L1"/>
    <property type="match status" value="1"/>
</dbReference>
<dbReference type="InterPro" id="IPR051532">
    <property type="entry name" value="Ester_Hydrolysis_Enzymes"/>
</dbReference>
<sequence>MIKKQNPLTTTLGGVITILIIGLTLIIIMFKSQSIPPKKIVLMGDSITESWSSYSPDFFSNNSYLINKGVSGETTPQMLNRFDADVLSLTPKAVIILAGINDIAQNTGYISVSEIFNNIVLMVNLAKNNNIKPVLCSVLPANELTWKPEIKPAELVIELNQKLSAYCKTNDLVYIDYFSSMVGKNKELRSELTYDGIHPNKEGYIIMERVVLDAVSKIIF</sequence>
<keyword evidence="1" id="KW-0472">Membrane</keyword>
<dbReference type="InterPro" id="IPR036514">
    <property type="entry name" value="SGNH_hydro_sf"/>
</dbReference>
<evidence type="ECO:0000256" key="1">
    <source>
        <dbReference type="SAM" id="Phobius"/>
    </source>
</evidence>
<keyword evidence="1" id="KW-1133">Transmembrane helix</keyword>
<evidence type="ECO:0000313" key="3">
    <source>
        <dbReference type="EMBL" id="SVA44246.1"/>
    </source>
</evidence>
<dbReference type="AlphaFoldDB" id="A0A381VVA6"/>
<evidence type="ECO:0000259" key="2">
    <source>
        <dbReference type="Pfam" id="PF13472"/>
    </source>
</evidence>
<proteinExistence type="predicted"/>
<protein>
    <recommendedName>
        <fullName evidence="2">SGNH hydrolase-type esterase domain-containing protein</fullName>
    </recommendedName>
</protein>
<dbReference type="GO" id="GO:0004622">
    <property type="term" value="F:phosphatidylcholine lysophospholipase activity"/>
    <property type="evidence" value="ECO:0007669"/>
    <property type="project" value="TreeGrafter"/>
</dbReference>
<feature type="transmembrane region" description="Helical" evidence="1">
    <location>
        <begin position="12"/>
        <end position="30"/>
    </location>
</feature>
<reference evidence="3" key="1">
    <citation type="submission" date="2018-05" db="EMBL/GenBank/DDBJ databases">
        <authorList>
            <person name="Lanie J.A."/>
            <person name="Ng W.-L."/>
            <person name="Kazmierczak K.M."/>
            <person name="Andrzejewski T.M."/>
            <person name="Davidsen T.M."/>
            <person name="Wayne K.J."/>
            <person name="Tettelin H."/>
            <person name="Glass J.I."/>
            <person name="Rusch D."/>
            <person name="Podicherti R."/>
            <person name="Tsui H.-C.T."/>
            <person name="Winkler M.E."/>
        </authorList>
    </citation>
    <scope>NUCLEOTIDE SEQUENCE</scope>
</reference>
<dbReference type="Gene3D" id="3.40.50.1110">
    <property type="entry name" value="SGNH hydrolase"/>
    <property type="match status" value="1"/>
</dbReference>